<evidence type="ECO:0000313" key="1">
    <source>
        <dbReference type="EMBL" id="CAK9863591.1"/>
    </source>
</evidence>
<gene>
    <name evidence="1" type="ORF">CSSPJE1EN2_LOCUS6586</name>
</gene>
<dbReference type="Proteomes" id="UP001497522">
    <property type="component" value="Chromosome 13"/>
</dbReference>
<keyword evidence="2" id="KW-1185">Reference proteome</keyword>
<proteinExistence type="predicted"/>
<dbReference type="EMBL" id="OZ023714">
    <property type="protein sequence ID" value="CAK9863591.1"/>
    <property type="molecule type" value="Genomic_DNA"/>
</dbReference>
<name>A0ABP1AMK7_9BRYO</name>
<accession>A0ABP1AMK7</accession>
<protein>
    <submittedName>
        <fullName evidence="1">Uncharacterized protein</fullName>
    </submittedName>
</protein>
<organism evidence="1 2">
    <name type="scientific">Sphagnum jensenii</name>
    <dbReference type="NCBI Taxonomy" id="128206"/>
    <lineage>
        <taxon>Eukaryota</taxon>
        <taxon>Viridiplantae</taxon>
        <taxon>Streptophyta</taxon>
        <taxon>Embryophyta</taxon>
        <taxon>Bryophyta</taxon>
        <taxon>Sphagnophytina</taxon>
        <taxon>Sphagnopsida</taxon>
        <taxon>Sphagnales</taxon>
        <taxon>Sphagnaceae</taxon>
        <taxon>Sphagnum</taxon>
    </lineage>
</organism>
<sequence length="125" mass="13559">MSVRFCMPLEEMCNKIMKFSTAVLKLPAGGRWQPLRYILTLFPPLVLALLSPDIFYKALAFAGTHEAAVAWFERCTDTCFPAAVKPIVPRGCFTLAVVMGAAAYNIGGATLGSGLSIPLNKSIYQ</sequence>
<evidence type="ECO:0000313" key="2">
    <source>
        <dbReference type="Proteomes" id="UP001497522"/>
    </source>
</evidence>
<reference evidence="1" key="1">
    <citation type="submission" date="2024-03" db="EMBL/GenBank/DDBJ databases">
        <authorList>
            <consortium name="ELIXIR-Norway"/>
            <consortium name="Elixir Norway"/>
        </authorList>
    </citation>
    <scope>NUCLEOTIDE SEQUENCE</scope>
</reference>